<dbReference type="RefSeq" id="WP_196608616.1">
    <property type="nucleotide sequence ID" value="NZ_VRYY01000113.1"/>
</dbReference>
<sequence>MTQPRIIVHGGAWTIPADRQKAHIDGCRAAVDAVWGELQRGMPALEAVRLAVNVLEADPTYDAGRGAVLNADGQIELDAAIMDGATLNFGAVAAVRNFLHPVDIARKVMDTEFCFLVGEGAERFAHEAGIGAIDPAELVVEREVRLYNELRARAGFSTHDAFRPQAGGNGATGGAAAADGTACNCPVGPEPAMPKGTVGAVALDAAGNIAAATSTGGTPMKRPGRVGDSPLCGAGTYADNETGGASATGFGEGIIRVLMTRSACDFLRDGGASPDDAARRAIELLHRRVAGHAGLIMLDRQGRYGVHCNTEHIAHAYALPGGGIHADVELRR</sequence>
<name>A0ABS0J214_9BACT</name>
<dbReference type="SUPFAM" id="SSF56235">
    <property type="entry name" value="N-terminal nucleophile aminohydrolases (Ntn hydrolases)"/>
    <property type="match status" value="1"/>
</dbReference>
<dbReference type="PANTHER" id="PTHR10188">
    <property type="entry name" value="L-ASPARAGINASE"/>
    <property type="match status" value="1"/>
</dbReference>
<dbReference type="InterPro" id="IPR029055">
    <property type="entry name" value="Ntn_hydrolases_N"/>
</dbReference>
<comment type="caution">
    <text evidence="1">The sequence shown here is derived from an EMBL/GenBank/DDBJ whole genome shotgun (WGS) entry which is preliminary data.</text>
</comment>
<reference evidence="1 2" key="1">
    <citation type="submission" date="2019-08" db="EMBL/GenBank/DDBJ databases">
        <authorList>
            <person name="Luo N."/>
        </authorList>
    </citation>
    <scope>NUCLEOTIDE SEQUENCE [LARGE SCALE GENOMIC DNA]</scope>
    <source>
        <strain evidence="1 2">NCIMB 9442</strain>
    </source>
</reference>
<dbReference type="EMBL" id="VRYY01000113">
    <property type="protein sequence ID" value="MBG3876474.1"/>
    <property type="molecule type" value="Genomic_DNA"/>
</dbReference>
<gene>
    <name evidence="1" type="ORF">FVW20_05380</name>
</gene>
<dbReference type="PANTHER" id="PTHR10188:SF6">
    <property type="entry name" value="N(4)-(BETA-N-ACETYLGLUCOSAMINYL)-L-ASPARAGINASE"/>
    <property type="match status" value="1"/>
</dbReference>
<keyword evidence="2" id="KW-1185">Reference proteome</keyword>
<proteinExistence type="predicted"/>
<accession>A0ABS0J214</accession>
<dbReference type="Proteomes" id="UP001194469">
    <property type="component" value="Unassembled WGS sequence"/>
</dbReference>
<protein>
    <submittedName>
        <fullName evidence="1">Asparaginase</fullName>
    </submittedName>
</protein>
<dbReference type="Pfam" id="PF01112">
    <property type="entry name" value="Asparaginase_2"/>
    <property type="match status" value="1"/>
</dbReference>
<evidence type="ECO:0000313" key="1">
    <source>
        <dbReference type="EMBL" id="MBG3876474.1"/>
    </source>
</evidence>
<organism evidence="1 2">
    <name type="scientific">Nitratidesulfovibrio oxamicus</name>
    <dbReference type="NCBI Taxonomy" id="32016"/>
    <lineage>
        <taxon>Bacteria</taxon>
        <taxon>Pseudomonadati</taxon>
        <taxon>Thermodesulfobacteriota</taxon>
        <taxon>Desulfovibrionia</taxon>
        <taxon>Desulfovibrionales</taxon>
        <taxon>Desulfovibrionaceae</taxon>
        <taxon>Nitratidesulfovibrio</taxon>
    </lineage>
</organism>
<evidence type="ECO:0000313" key="2">
    <source>
        <dbReference type="Proteomes" id="UP001194469"/>
    </source>
</evidence>
<dbReference type="Gene3D" id="3.60.20.30">
    <property type="entry name" value="(Glycosyl)asparaginase"/>
    <property type="match status" value="1"/>
</dbReference>
<dbReference type="CDD" id="cd04512">
    <property type="entry name" value="Ntn_Asparaginase_2_like"/>
    <property type="match status" value="1"/>
</dbReference>
<dbReference type="InterPro" id="IPR000246">
    <property type="entry name" value="Peptidase_T2"/>
</dbReference>